<accession>A0A2T5VCD1</accession>
<organism evidence="1 2">
    <name type="scientific">Breoghania corrubedonensis</name>
    <dbReference type="NCBI Taxonomy" id="665038"/>
    <lineage>
        <taxon>Bacteria</taxon>
        <taxon>Pseudomonadati</taxon>
        <taxon>Pseudomonadota</taxon>
        <taxon>Alphaproteobacteria</taxon>
        <taxon>Hyphomicrobiales</taxon>
        <taxon>Stappiaceae</taxon>
        <taxon>Breoghania</taxon>
    </lineage>
</organism>
<dbReference type="AlphaFoldDB" id="A0A2T5VCD1"/>
<evidence type="ECO:0000313" key="2">
    <source>
        <dbReference type="Proteomes" id="UP000244081"/>
    </source>
</evidence>
<protein>
    <recommendedName>
        <fullName evidence="3">LexA repressor DNA-binding domain-containing protein</fullName>
    </recommendedName>
</protein>
<reference evidence="1 2" key="1">
    <citation type="submission" date="2018-04" db="EMBL/GenBank/DDBJ databases">
        <title>Genomic Encyclopedia of Archaeal and Bacterial Type Strains, Phase II (KMG-II): from individual species to whole genera.</title>
        <authorList>
            <person name="Goeker M."/>
        </authorList>
    </citation>
    <scope>NUCLEOTIDE SEQUENCE [LARGE SCALE GENOMIC DNA]</scope>
    <source>
        <strain evidence="1 2">DSM 23382</strain>
    </source>
</reference>
<dbReference type="Proteomes" id="UP000244081">
    <property type="component" value="Unassembled WGS sequence"/>
</dbReference>
<sequence>MSITDEMILGVLNQGQPYGTPTYVVRNKLGRIATTRQVLAHLKRLEKRGIVERAFFSYSNSIAWVRT</sequence>
<dbReference type="EMBL" id="QAYG01000002">
    <property type="protein sequence ID" value="PTW61406.1"/>
    <property type="molecule type" value="Genomic_DNA"/>
</dbReference>
<gene>
    <name evidence="1" type="ORF">C8N35_102115</name>
</gene>
<proteinExistence type="predicted"/>
<name>A0A2T5VCD1_9HYPH</name>
<keyword evidence="2" id="KW-1185">Reference proteome</keyword>
<comment type="caution">
    <text evidence="1">The sequence shown here is derived from an EMBL/GenBank/DDBJ whole genome shotgun (WGS) entry which is preliminary data.</text>
</comment>
<evidence type="ECO:0008006" key="3">
    <source>
        <dbReference type="Google" id="ProtNLM"/>
    </source>
</evidence>
<dbReference type="RefSeq" id="WP_107989269.1">
    <property type="nucleotide sequence ID" value="NZ_QAYG01000002.1"/>
</dbReference>
<evidence type="ECO:0000313" key="1">
    <source>
        <dbReference type="EMBL" id="PTW61406.1"/>
    </source>
</evidence>